<keyword evidence="5 6" id="KW-0472">Membrane</keyword>
<keyword evidence="2 6" id="KW-0812">Transmembrane</keyword>
<reference evidence="7 9" key="1">
    <citation type="submission" date="2023-09" db="EMBL/GenBank/DDBJ databases">
        <title>Pangenome analysis of Batrachochytrium dendrobatidis and related Chytrids.</title>
        <authorList>
            <person name="Yacoub M.N."/>
            <person name="Stajich J.E."/>
            <person name="James T.Y."/>
        </authorList>
    </citation>
    <scope>NUCLEOTIDE SEQUENCE [LARGE SCALE GENOMIC DNA]</scope>
    <source>
        <strain evidence="7 9">JEL0888</strain>
    </source>
</reference>
<sequence>MSAVKRAVRLYEVTFGLYMLEPWEKTLFNSIILVFAGFFVYACYRWLPLLSAEAVSKFNYYLVSS</sequence>
<dbReference type="Pfam" id="PF11779">
    <property type="entry name" value="SPT_ssu-like"/>
    <property type="match status" value="1"/>
</dbReference>
<name>A0ABR4N6E9_9FUNG</name>
<evidence type="ECO:0000256" key="2">
    <source>
        <dbReference type="ARBA" id="ARBA00022692"/>
    </source>
</evidence>
<keyword evidence="9" id="KW-1185">Reference proteome</keyword>
<gene>
    <name evidence="7" type="ORF">HK105_205372</name>
    <name evidence="8" type="ORF">HK105_205376</name>
</gene>
<evidence type="ECO:0000256" key="3">
    <source>
        <dbReference type="ARBA" id="ARBA00022824"/>
    </source>
</evidence>
<feature type="transmembrane region" description="Helical" evidence="6">
    <location>
        <begin position="27"/>
        <end position="47"/>
    </location>
</feature>
<evidence type="ECO:0000313" key="7">
    <source>
        <dbReference type="EMBL" id="KAL2915049.1"/>
    </source>
</evidence>
<dbReference type="EMBL" id="JADGIZ020000027">
    <property type="protein sequence ID" value="KAL2915053.1"/>
    <property type="molecule type" value="Genomic_DNA"/>
</dbReference>
<evidence type="ECO:0000256" key="6">
    <source>
        <dbReference type="SAM" id="Phobius"/>
    </source>
</evidence>
<organism evidence="7 9">
    <name type="scientific">Polyrhizophydium stewartii</name>
    <dbReference type="NCBI Taxonomy" id="2732419"/>
    <lineage>
        <taxon>Eukaryota</taxon>
        <taxon>Fungi</taxon>
        <taxon>Fungi incertae sedis</taxon>
        <taxon>Chytridiomycota</taxon>
        <taxon>Chytridiomycota incertae sedis</taxon>
        <taxon>Chytridiomycetes</taxon>
        <taxon>Rhizophydiales</taxon>
        <taxon>Rhizophydiales incertae sedis</taxon>
        <taxon>Polyrhizophydium</taxon>
    </lineage>
</organism>
<keyword evidence="4 6" id="KW-1133">Transmembrane helix</keyword>
<evidence type="ECO:0000256" key="1">
    <source>
        <dbReference type="ARBA" id="ARBA00004477"/>
    </source>
</evidence>
<dbReference type="PANTHER" id="PTHR33727:SF5">
    <property type="entry name" value="PROTEIN, PUTATIVE (DUF3317)-RELATED"/>
    <property type="match status" value="1"/>
</dbReference>
<dbReference type="PANTHER" id="PTHR33727">
    <property type="entry name" value="OS07G0446900 PROTEIN"/>
    <property type="match status" value="1"/>
</dbReference>
<protein>
    <submittedName>
        <fullName evidence="7">Uncharacterized protein</fullName>
    </submittedName>
</protein>
<comment type="subcellular location">
    <subcellularLocation>
        <location evidence="1">Endoplasmic reticulum membrane</location>
        <topology evidence="1">Multi-pass membrane protein</topology>
    </subcellularLocation>
</comment>
<evidence type="ECO:0000256" key="4">
    <source>
        <dbReference type="ARBA" id="ARBA00022989"/>
    </source>
</evidence>
<keyword evidence="3" id="KW-0256">Endoplasmic reticulum</keyword>
<dbReference type="InterPro" id="IPR024512">
    <property type="entry name" value="Ser_palmitoyltrfase_ssu-like"/>
</dbReference>
<proteinExistence type="predicted"/>
<dbReference type="EMBL" id="JADGIZ020000027">
    <property type="protein sequence ID" value="KAL2915049.1"/>
    <property type="molecule type" value="Genomic_DNA"/>
</dbReference>
<evidence type="ECO:0000313" key="8">
    <source>
        <dbReference type="EMBL" id="KAL2915053.1"/>
    </source>
</evidence>
<evidence type="ECO:0000313" key="9">
    <source>
        <dbReference type="Proteomes" id="UP001527925"/>
    </source>
</evidence>
<accession>A0ABR4N6E9</accession>
<comment type="caution">
    <text evidence="7">The sequence shown here is derived from an EMBL/GenBank/DDBJ whole genome shotgun (WGS) entry which is preliminary data.</text>
</comment>
<evidence type="ECO:0000256" key="5">
    <source>
        <dbReference type="ARBA" id="ARBA00023136"/>
    </source>
</evidence>
<dbReference type="Proteomes" id="UP001527925">
    <property type="component" value="Unassembled WGS sequence"/>
</dbReference>